<dbReference type="GO" id="GO:0000775">
    <property type="term" value="C:chromosome, centromeric region"/>
    <property type="evidence" value="ECO:0007669"/>
    <property type="project" value="TreeGrafter"/>
</dbReference>
<keyword evidence="2" id="KW-0235">DNA replication</keyword>
<feature type="region of interest" description="Disordered" evidence="3">
    <location>
        <begin position="93"/>
        <end position="116"/>
    </location>
</feature>
<comment type="similarity">
    <text evidence="1">Belongs to the DCC1 family.</text>
</comment>
<dbReference type="InterPro" id="IPR019128">
    <property type="entry name" value="Dcc1"/>
</dbReference>
<accession>A0AAD3D9P2</accession>
<dbReference type="GO" id="GO:0031390">
    <property type="term" value="C:Ctf18 RFC-like complex"/>
    <property type="evidence" value="ECO:0007669"/>
    <property type="project" value="InterPro"/>
</dbReference>
<dbReference type="GO" id="GO:0000785">
    <property type="term" value="C:chromatin"/>
    <property type="evidence" value="ECO:0007669"/>
    <property type="project" value="TreeGrafter"/>
</dbReference>
<evidence type="ECO:0000256" key="1">
    <source>
        <dbReference type="ARBA" id="ARBA00007017"/>
    </source>
</evidence>
<organism evidence="4 5">
    <name type="scientific">Chaetoceros tenuissimus</name>
    <dbReference type="NCBI Taxonomy" id="426638"/>
    <lineage>
        <taxon>Eukaryota</taxon>
        <taxon>Sar</taxon>
        <taxon>Stramenopiles</taxon>
        <taxon>Ochrophyta</taxon>
        <taxon>Bacillariophyta</taxon>
        <taxon>Coscinodiscophyceae</taxon>
        <taxon>Chaetocerotophycidae</taxon>
        <taxon>Chaetocerotales</taxon>
        <taxon>Chaetocerotaceae</taxon>
        <taxon>Chaetoceros</taxon>
    </lineage>
</organism>
<gene>
    <name evidence="4" type="ORF">CTEN210_16860</name>
</gene>
<proteinExistence type="inferred from homology"/>
<comment type="caution">
    <text evidence="4">The sequence shown here is derived from an EMBL/GenBank/DDBJ whole genome shotgun (WGS) entry which is preliminary data.</text>
</comment>
<dbReference type="PANTHER" id="PTHR13395">
    <property type="entry name" value="SISTER CHROMATID COHESION PROTEIN DCC1-RELATED"/>
    <property type="match status" value="1"/>
</dbReference>
<dbReference type="GO" id="GO:0006260">
    <property type="term" value="P:DNA replication"/>
    <property type="evidence" value="ECO:0007669"/>
    <property type="project" value="UniProtKB-KW"/>
</dbReference>
<evidence type="ECO:0000313" key="5">
    <source>
        <dbReference type="Proteomes" id="UP001054902"/>
    </source>
</evidence>
<dbReference type="PANTHER" id="PTHR13395:SF6">
    <property type="entry name" value="SISTER CHROMATID COHESION PROTEIN DCC1"/>
    <property type="match status" value="1"/>
</dbReference>
<dbReference type="EMBL" id="BLLK01000069">
    <property type="protein sequence ID" value="GFH60384.1"/>
    <property type="molecule type" value="Genomic_DNA"/>
</dbReference>
<dbReference type="AlphaFoldDB" id="A0AAD3D9P2"/>
<name>A0AAD3D9P2_9STRA</name>
<protein>
    <recommendedName>
        <fullName evidence="6">Sister chromatid cohesion protein DCC1</fullName>
    </recommendedName>
</protein>
<dbReference type="Pfam" id="PF09724">
    <property type="entry name" value="Dcc1"/>
    <property type="match status" value="1"/>
</dbReference>
<reference evidence="4 5" key="1">
    <citation type="journal article" date="2021" name="Sci. Rep.">
        <title>The genome of the diatom Chaetoceros tenuissimus carries an ancient integrated fragment of an extant virus.</title>
        <authorList>
            <person name="Hongo Y."/>
            <person name="Kimura K."/>
            <person name="Takaki Y."/>
            <person name="Yoshida Y."/>
            <person name="Baba S."/>
            <person name="Kobayashi G."/>
            <person name="Nagasaki K."/>
            <person name="Hano T."/>
            <person name="Tomaru Y."/>
        </authorList>
    </citation>
    <scope>NUCLEOTIDE SEQUENCE [LARGE SCALE GENOMIC DNA]</scope>
    <source>
        <strain evidence="4 5">NIES-3715</strain>
    </source>
</reference>
<sequence>MSKRKHHLLDTVLKIPKTDFPSLGSGTKTKVSKTAAPPLLLLQLPEKLSISDLTKSNFVMHDDTDKCRLLCEDQGVTFDLVRVETSNSYVLVKDGKDEETNTENSSENNDGKKKETEARLLRENNTFFLECNESRMDLKSALEEILKPFVYPTNGISFSKICEKLMHSKKEVKDALDSTHALKISNDGEDLKYGILSEEMEIDVWYVIRRVLSEWDGGADYANGVVLDEMIKEILKLNDGTGDDVDECVLRNCLEKCTVSTNDNKTQLDVNYIAKIVAHHVFTMQSAPWEKEEFVAQWHSYMPGVGSEYQPSLDIIKDLALVEKEIQAQEAHDIETFVKDESKQYLKYFPRTSLPKTIERRFKALFKERAKWKLEDLVPYVDDLVETSNYKTVQELLAQHTKVAPRDEDDEEDVEYYVAQ</sequence>
<dbReference type="Proteomes" id="UP001054902">
    <property type="component" value="Unassembled WGS sequence"/>
</dbReference>
<evidence type="ECO:0000313" key="4">
    <source>
        <dbReference type="EMBL" id="GFH60384.1"/>
    </source>
</evidence>
<keyword evidence="5" id="KW-1185">Reference proteome</keyword>
<dbReference type="GO" id="GO:0034088">
    <property type="term" value="P:maintenance of mitotic sister chromatid cohesion"/>
    <property type="evidence" value="ECO:0007669"/>
    <property type="project" value="TreeGrafter"/>
</dbReference>
<evidence type="ECO:0008006" key="6">
    <source>
        <dbReference type="Google" id="ProtNLM"/>
    </source>
</evidence>
<evidence type="ECO:0000256" key="2">
    <source>
        <dbReference type="ARBA" id="ARBA00022705"/>
    </source>
</evidence>
<evidence type="ECO:0000256" key="3">
    <source>
        <dbReference type="SAM" id="MobiDB-lite"/>
    </source>
</evidence>